<accession>A0A1L8WA93</accession>
<keyword evidence="2" id="KW-0472">Membrane</keyword>
<keyword evidence="2" id="KW-1133">Transmembrane helix</keyword>
<evidence type="ECO:0000256" key="1">
    <source>
        <dbReference type="SAM" id="MobiDB-lite"/>
    </source>
</evidence>
<evidence type="ECO:0000313" key="3">
    <source>
        <dbReference type="EMBL" id="OJG77945.1"/>
    </source>
</evidence>
<evidence type="ECO:0000256" key="2">
    <source>
        <dbReference type="SAM" id="Phobius"/>
    </source>
</evidence>
<sequence>METFLMLVCLIILCWGIRRWKKSLFKRTKSKKKLILLISVFLLVGCGSLIRPTANNSTRSKEITQVKKRTKEKEAKRQAKEKVKQEKEEKRQAKEKVKQEKEAKRRAKEKAKQEKEAKRQAEINQKIVEATAVLEKAESTLTRENYYAAAALIQALPNKDSNLASRLATVDATIKVNEAAEAKRVAQKQQAAESAQSNSQVQVQNNEQIVYVAPAHGKKYHFNPNCSGLNNADSVAALTLQEAQIQGYTACKRG</sequence>
<feature type="compositionally biased region" description="Basic and acidic residues" evidence="1">
    <location>
        <begin position="110"/>
        <end position="120"/>
    </location>
</feature>
<keyword evidence="4" id="KW-1185">Reference proteome</keyword>
<name>A0A1L8WA93_9ENTE</name>
<comment type="caution">
    <text evidence="3">The sequence shown here is derived from an EMBL/GenBank/DDBJ whole genome shotgun (WGS) entry which is preliminary data.</text>
</comment>
<organism evidence="3 4">
    <name type="scientific">Enterococcus ratti</name>
    <dbReference type="NCBI Taxonomy" id="150033"/>
    <lineage>
        <taxon>Bacteria</taxon>
        <taxon>Bacillati</taxon>
        <taxon>Bacillota</taxon>
        <taxon>Bacilli</taxon>
        <taxon>Lactobacillales</taxon>
        <taxon>Enterococcaceae</taxon>
        <taxon>Enterococcus</taxon>
    </lineage>
</organism>
<evidence type="ECO:0000313" key="4">
    <source>
        <dbReference type="Proteomes" id="UP000182152"/>
    </source>
</evidence>
<dbReference type="AlphaFoldDB" id="A0A1L8WA93"/>
<dbReference type="Proteomes" id="UP000182152">
    <property type="component" value="Unassembled WGS sequence"/>
</dbReference>
<dbReference type="RefSeq" id="WP_071856223.1">
    <property type="nucleotide sequence ID" value="NZ_JXLB01000029.1"/>
</dbReference>
<protein>
    <submittedName>
        <fullName evidence="3">Uncharacterized protein</fullName>
    </submittedName>
</protein>
<keyword evidence="2" id="KW-0812">Transmembrane</keyword>
<feature type="region of interest" description="Disordered" evidence="1">
    <location>
        <begin position="57"/>
        <end position="120"/>
    </location>
</feature>
<dbReference type="EMBL" id="JXLB01000029">
    <property type="protein sequence ID" value="OJG77945.1"/>
    <property type="molecule type" value="Genomic_DNA"/>
</dbReference>
<feature type="transmembrane region" description="Helical" evidence="2">
    <location>
        <begin position="35"/>
        <end position="54"/>
    </location>
</feature>
<gene>
    <name evidence="3" type="ORF">RV14_GL001277</name>
</gene>
<dbReference type="STRING" id="150033.RV14_GL001277"/>
<proteinExistence type="predicted"/>
<feature type="compositionally biased region" description="Basic and acidic residues" evidence="1">
    <location>
        <begin position="59"/>
        <end position="103"/>
    </location>
</feature>
<dbReference type="OrthoDB" id="885042at2"/>
<reference evidence="3 4" key="1">
    <citation type="submission" date="2014-12" db="EMBL/GenBank/DDBJ databases">
        <title>Draft genome sequences of 29 type strains of Enterococci.</title>
        <authorList>
            <person name="Zhong Z."/>
            <person name="Sun Z."/>
            <person name="Liu W."/>
            <person name="Zhang W."/>
            <person name="Zhang H."/>
        </authorList>
    </citation>
    <scope>NUCLEOTIDE SEQUENCE [LARGE SCALE GENOMIC DNA]</scope>
    <source>
        <strain evidence="3 4">DSM 15687</strain>
    </source>
</reference>